<organism evidence="4">
    <name type="scientific">Capitella teleta</name>
    <name type="common">Polychaete worm</name>
    <dbReference type="NCBI Taxonomy" id="283909"/>
    <lineage>
        <taxon>Eukaryota</taxon>
        <taxon>Metazoa</taxon>
        <taxon>Spiralia</taxon>
        <taxon>Lophotrochozoa</taxon>
        <taxon>Annelida</taxon>
        <taxon>Polychaeta</taxon>
        <taxon>Sedentaria</taxon>
        <taxon>Scolecida</taxon>
        <taxon>Capitellidae</taxon>
        <taxon>Capitella</taxon>
    </lineage>
</organism>
<sequence length="187" mass="21041">AGATWMGEILRLMWERQPHFPPKSNAALIPYARMAAPGVPGAIDCTDGTAEPRIVKTHLDYEFFQRKVEQEGLRVVVVLREPKDALTSHYFLYWQKMIGFTGDFNQFFEIVHRDKVVCGNICKISKDLWAKRHLANVHVDKYEEMKKTALQSFGGSVSSSRFLLTLKPLGALRRTVASIRCGGGSDG</sequence>
<evidence type="ECO:0000259" key="3">
    <source>
        <dbReference type="Pfam" id="PF00685"/>
    </source>
</evidence>
<feature type="non-terminal residue" evidence="4">
    <location>
        <position position="1"/>
    </location>
</feature>
<name>R7VBL6_CAPTE</name>
<dbReference type="InterPro" id="IPR000863">
    <property type="entry name" value="Sulfotransferase_dom"/>
</dbReference>
<evidence type="ECO:0000313" key="4">
    <source>
        <dbReference type="EMBL" id="ELU16208.1"/>
    </source>
</evidence>
<dbReference type="Gene3D" id="3.40.50.300">
    <property type="entry name" value="P-loop containing nucleotide triphosphate hydrolases"/>
    <property type="match status" value="1"/>
</dbReference>
<dbReference type="SUPFAM" id="SSF52540">
    <property type="entry name" value="P-loop containing nucleoside triphosphate hydrolases"/>
    <property type="match status" value="1"/>
</dbReference>
<reference evidence="4 6" key="2">
    <citation type="journal article" date="2013" name="Nature">
        <title>Insights into bilaterian evolution from three spiralian genomes.</title>
        <authorList>
            <person name="Simakov O."/>
            <person name="Marletaz F."/>
            <person name="Cho S.J."/>
            <person name="Edsinger-Gonzales E."/>
            <person name="Havlak P."/>
            <person name="Hellsten U."/>
            <person name="Kuo D.H."/>
            <person name="Larsson T."/>
            <person name="Lv J."/>
            <person name="Arendt D."/>
            <person name="Savage R."/>
            <person name="Osoegawa K."/>
            <person name="de Jong P."/>
            <person name="Grimwood J."/>
            <person name="Chapman J.A."/>
            <person name="Shapiro H."/>
            <person name="Aerts A."/>
            <person name="Otillar R.P."/>
            <person name="Terry A.Y."/>
            <person name="Boore J.L."/>
            <person name="Grigoriev I.V."/>
            <person name="Lindberg D.R."/>
            <person name="Seaver E.C."/>
            <person name="Weisblat D.A."/>
            <person name="Putnam N.H."/>
            <person name="Rokhsar D.S."/>
        </authorList>
    </citation>
    <scope>NUCLEOTIDE SEQUENCE</scope>
    <source>
        <strain evidence="4 6">I ESC-2004</strain>
    </source>
</reference>
<evidence type="ECO:0000256" key="2">
    <source>
        <dbReference type="ARBA" id="ARBA00022679"/>
    </source>
</evidence>
<proteinExistence type="inferred from homology"/>
<dbReference type="HOGENOM" id="CLU_1451074_0_0_1"/>
<reference evidence="6" key="1">
    <citation type="submission" date="2012-12" db="EMBL/GenBank/DDBJ databases">
        <authorList>
            <person name="Hellsten U."/>
            <person name="Grimwood J."/>
            <person name="Chapman J.A."/>
            <person name="Shapiro H."/>
            <person name="Aerts A."/>
            <person name="Otillar R.P."/>
            <person name="Terry A.Y."/>
            <person name="Boore J.L."/>
            <person name="Simakov O."/>
            <person name="Marletaz F."/>
            <person name="Cho S.-J."/>
            <person name="Edsinger-Gonzales E."/>
            <person name="Havlak P."/>
            <person name="Kuo D.-H."/>
            <person name="Larsson T."/>
            <person name="Lv J."/>
            <person name="Arendt D."/>
            <person name="Savage R."/>
            <person name="Osoegawa K."/>
            <person name="de Jong P."/>
            <person name="Lindberg D.R."/>
            <person name="Seaver E.C."/>
            <person name="Weisblat D.A."/>
            <person name="Putnam N.H."/>
            <person name="Grigoriev I.V."/>
            <person name="Rokhsar D.S."/>
        </authorList>
    </citation>
    <scope>NUCLEOTIDE SEQUENCE</scope>
    <source>
        <strain evidence="6">I ESC-2004</strain>
    </source>
</reference>
<feature type="domain" description="Sulfotransferase" evidence="3">
    <location>
        <begin position="2"/>
        <end position="147"/>
    </location>
</feature>
<dbReference type="OrthoDB" id="205623at2759"/>
<dbReference type="PANTHER" id="PTHR11783">
    <property type="entry name" value="SULFOTRANSFERASE SULT"/>
    <property type="match status" value="1"/>
</dbReference>
<gene>
    <name evidence="4" type="ORF">CAPTEDRAFT_122836</name>
</gene>
<dbReference type="EnsemblMetazoa" id="CapteT122836">
    <property type="protein sequence ID" value="CapteP122836"/>
    <property type="gene ID" value="CapteG122836"/>
</dbReference>
<accession>R7VBL6</accession>
<evidence type="ECO:0000313" key="6">
    <source>
        <dbReference type="Proteomes" id="UP000014760"/>
    </source>
</evidence>
<dbReference type="InterPro" id="IPR027417">
    <property type="entry name" value="P-loop_NTPase"/>
</dbReference>
<comment type="similarity">
    <text evidence="1">Belongs to the sulfotransferase 1 family.</text>
</comment>
<evidence type="ECO:0000313" key="5">
    <source>
        <dbReference type="EnsemblMetazoa" id="CapteP122836"/>
    </source>
</evidence>
<keyword evidence="6" id="KW-1185">Reference proteome</keyword>
<dbReference type="Proteomes" id="UP000014760">
    <property type="component" value="Unassembled WGS sequence"/>
</dbReference>
<dbReference type="Pfam" id="PF00685">
    <property type="entry name" value="Sulfotransfer_1"/>
    <property type="match status" value="1"/>
</dbReference>
<protein>
    <recommendedName>
        <fullName evidence="3">Sulfotransferase domain-containing protein</fullName>
    </recommendedName>
</protein>
<dbReference type="GO" id="GO:0008146">
    <property type="term" value="F:sulfotransferase activity"/>
    <property type="evidence" value="ECO:0007669"/>
    <property type="project" value="InterPro"/>
</dbReference>
<dbReference type="OMA" id="FYHMAVH"/>
<keyword evidence="2" id="KW-0808">Transferase</keyword>
<evidence type="ECO:0000256" key="1">
    <source>
        <dbReference type="ARBA" id="ARBA00005771"/>
    </source>
</evidence>
<dbReference type="EMBL" id="KB293253">
    <property type="protein sequence ID" value="ELU16208.1"/>
    <property type="molecule type" value="Genomic_DNA"/>
</dbReference>
<dbReference type="AlphaFoldDB" id="R7VBL6"/>
<dbReference type="EMBL" id="AMQN01017557">
    <property type="status" value="NOT_ANNOTATED_CDS"/>
    <property type="molecule type" value="Genomic_DNA"/>
</dbReference>
<reference evidence="5" key="3">
    <citation type="submission" date="2015-06" db="UniProtKB">
        <authorList>
            <consortium name="EnsemblMetazoa"/>
        </authorList>
    </citation>
    <scope>IDENTIFICATION</scope>
</reference>